<dbReference type="PROSITE" id="PS50977">
    <property type="entry name" value="HTH_TETR_2"/>
    <property type="match status" value="1"/>
</dbReference>
<evidence type="ECO:0000256" key="1">
    <source>
        <dbReference type="ARBA" id="ARBA00023015"/>
    </source>
</evidence>
<evidence type="ECO:0000256" key="4">
    <source>
        <dbReference type="PROSITE-ProRule" id="PRU00335"/>
    </source>
</evidence>
<dbReference type="Gene3D" id="1.10.10.60">
    <property type="entry name" value="Homeodomain-like"/>
    <property type="match status" value="1"/>
</dbReference>
<evidence type="ECO:0000313" key="7">
    <source>
        <dbReference type="Proteomes" id="UP000501568"/>
    </source>
</evidence>
<dbReference type="SUPFAM" id="SSF48498">
    <property type="entry name" value="Tetracyclin repressor-like, C-terminal domain"/>
    <property type="match status" value="1"/>
</dbReference>
<dbReference type="SUPFAM" id="SSF46689">
    <property type="entry name" value="Homeodomain-like"/>
    <property type="match status" value="1"/>
</dbReference>
<dbReference type="PANTHER" id="PTHR30055">
    <property type="entry name" value="HTH-TYPE TRANSCRIPTIONAL REGULATOR RUTR"/>
    <property type="match status" value="1"/>
</dbReference>
<evidence type="ECO:0000313" key="6">
    <source>
        <dbReference type="EMBL" id="QIG79368.1"/>
    </source>
</evidence>
<dbReference type="InterPro" id="IPR009057">
    <property type="entry name" value="Homeodomain-like_sf"/>
</dbReference>
<keyword evidence="2 4" id="KW-0238">DNA-binding</keyword>
<dbReference type="RefSeq" id="WP_165326369.1">
    <property type="nucleotide sequence ID" value="NZ_CP049109.1"/>
</dbReference>
<sequence length="264" mass="29338">MARAANSARKQKTQEIPLRDVNSFARYADYLAHVIDAAPKRTKGERTRDMLKFGAIKVLDDVGYHAMRVSDICEAAGVAAATFYLYFDNKEQVTHVVLAEYLEAAMEMMAVRPEGKGPFEAIRASHLKWLEVMQANAGLMRCILQLGDEVEDFRDLAHGANKQWYERIAQSLLRDHPQTAMPYDVALLSAYALGAMMDELARKLLIHPDPALLALKDRAVPTNEDLADFLAVLWYQALYGPIPEGARIGDSAQALTRMLGDGNG</sequence>
<dbReference type="EMBL" id="CP049109">
    <property type="protein sequence ID" value="QIG79368.1"/>
    <property type="molecule type" value="Genomic_DNA"/>
</dbReference>
<dbReference type="Proteomes" id="UP000501568">
    <property type="component" value="Chromosome"/>
</dbReference>
<dbReference type="Gene3D" id="1.10.357.10">
    <property type="entry name" value="Tetracycline Repressor, domain 2"/>
    <property type="match status" value="1"/>
</dbReference>
<organism evidence="6 7">
    <name type="scientific">Stakelama tenebrarum</name>
    <dbReference type="NCBI Taxonomy" id="2711215"/>
    <lineage>
        <taxon>Bacteria</taxon>
        <taxon>Pseudomonadati</taxon>
        <taxon>Pseudomonadota</taxon>
        <taxon>Alphaproteobacteria</taxon>
        <taxon>Sphingomonadales</taxon>
        <taxon>Sphingomonadaceae</taxon>
        <taxon>Stakelama</taxon>
    </lineage>
</organism>
<accession>A0A6G6Y3S2</accession>
<gene>
    <name evidence="6" type="ORF">G5C33_05905</name>
</gene>
<dbReference type="AlphaFoldDB" id="A0A6G6Y3S2"/>
<keyword evidence="3" id="KW-0804">Transcription</keyword>
<dbReference type="InterPro" id="IPR036271">
    <property type="entry name" value="Tet_transcr_reg_TetR-rel_C_sf"/>
</dbReference>
<keyword evidence="7" id="KW-1185">Reference proteome</keyword>
<name>A0A6G6Y3S2_9SPHN</name>
<feature type="domain" description="HTH tetR-type" evidence="5">
    <location>
        <begin position="45"/>
        <end position="105"/>
    </location>
</feature>
<evidence type="ECO:0000256" key="2">
    <source>
        <dbReference type="ARBA" id="ARBA00023125"/>
    </source>
</evidence>
<dbReference type="PANTHER" id="PTHR30055:SF234">
    <property type="entry name" value="HTH-TYPE TRANSCRIPTIONAL REGULATOR BETI"/>
    <property type="match status" value="1"/>
</dbReference>
<dbReference type="InterPro" id="IPR001647">
    <property type="entry name" value="HTH_TetR"/>
</dbReference>
<dbReference type="Pfam" id="PF00440">
    <property type="entry name" value="TetR_N"/>
    <property type="match status" value="1"/>
</dbReference>
<proteinExistence type="predicted"/>
<protein>
    <submittedName>
        <fullName evidence="6">TetR/AcrR family transcriptional regulator</fullName>
    </submittedName>
</protein>
<feature type="DNA-binding region" description="H-T-H motif" evidence="4">
    <location>
        <begin position="68"/>
        <end position="87"/>
    </location>
</feature>
<evidence type="ECO:0000256" key="3">
    <source>
        <dbReference type="ARBA" id="ARBA00023163"/>
    </source>
</evidence>
<dbReference type="KEGG" id="spzr:G5C33_05905"/>
<dbReference type="InterPro" id="IPR050109">
    <property type="entry name" value="HTH-type_TetR-like_transc_reg"/>
</dbReference>
<keyword evidence="1" id="KW-0805">Transcription regulation</keyword>
<reference evidence="6 7" key="1">
    <citation type="submission" date="2020-02" db="EMBL/GenBank/DDBJ databases">
        <authorList>
            <person name="Zheng R.K."/>
            <person name="Sun C.M."/>
        </authorList>
    </citation>
    <scope>NUCLEOTIDE SEQUENCE [LARGE SCALE GENOMIC DNA]</scope>
    <source>
        <strain evidence="7">zrk23</strain>
    </source>
</reference>
<dbReference type="GO" id="GO:0000976">
    <property type="term" value="F:transcription cis-regulatory region binding"/>
    <property type="evidence" value="ECO:0007669"/>
    <property type="project" value="TreeGrafter"/>
</dbReference>
<dbReference type="GO" id="GO:0003700">
    <property type="term" value="F:DNA-binding transcription factor activity"/>
    <property type="evidence" value="ECO:0007669"/>
    <property type="project" value="TreeGrafter"/>
</dbReference>
<evidence type="ECO:0000259" key="5">
    <source>
        <dbReference type="PROSITE" id="PS50977"/>
    </source>
</evidence>